<organism evidence="1 2">
    <name type="scientific">Polaribacter porphyrae</name>
    <dbReference type="NCBI Taxonomy" id="1137780"/>
    <lineage>
        <taxon>Bacteria</taxon>
        <taxon>Pseudomonadati</taxon>
        <taxon>Bacteroidota</taxon>
        <taxon>Flavobacteriia</taxon>
        <taxon>Flavobacteriales</taxon>
        <taxon>Flavobacteriaceae</taxon>
    </lineage>
</organism>
<dbReference type="OrthoDB" id="1201418at2"/>
<evidence type="ECO:0000313" key="2">
    <source>
        <dbReference type="Proteomes" id="UP000238882"/>
    </source>
</evidence>
<dbReference type="Proteomes" id="UP000238882">
    <property type="component" value="Unassembled WGS sequence"/>
</dbReference>
<dbReference type="AlphaFoldDB" id="A0A2S7WR66"/>
<dbReference type="EMBL" id="MSCN01000001">
    <property type="protein sequence ID" value="PQJ80085.1"/>
    <property type="molecule type" value="Genomic_DNA"/>
</dbReference>
<sequence length="154" mass="18207">MKLKNIFMYCCFGMLIVGCSKEKSLKEYMADSWQTIYLKLEMPTYENTDSLNVYEDKFDNNPELIAQSKYNKDGTFNAWFVNRKGEKISDSDGTWSVKNDSLFVEFFYNNRNMKVGYHITKTQEGFLGESKFDWDNDGKFDDFLTMKTKRIKID</sequence>
<dbReference type="PROSITE" id="PS51257">
    <property type="entry name" value="PROKAR_LIPOPROTEIN"/>
    <property type="match status" value="1"/>
</dbReference>
<accession>A0A2S7WR66</accession>
<evidence type="ECO:0008006" key="3">
    <source>
        <dbReference type="Google" id="ProtNLM"/>
    </source>
</evidence>
<keyword evidence="2" id="KW-1185">Reference proteome</keyword>
<comment type="caution">
    <text evidence="1">The sequence shown here is derived from an EMBL/GenBank/DDBJ whole genome shotgun (WGS) entry which is preliminary data.</text>
</comment>
<protein>
    <recommendedName>
        <fullName evidence="3">Lipocalin-like domain-containing protein</fullName>
    </recommendedName>
</protein>
<proteinExistence type="predicted"/>
<evidence type="ECO:0000313" key="1">
    <source>
        <dbReference type="EMBL" id="PQJ80085.1"/>
    </source>
</evidence>
<name>A0A2S7WR66_9FLAO</name>
<gene>
    <name evidence="1" type="ORF">BTO18_13280</name>
</gene>
<dbReference type="RefSeq" id="WP_105016681.1">
    <property type="nucleotide sequence ID" value="NZ_MSCN01000001.1"/>
</dbReference>
<reference evidence="1 2" key="1">
    <citation type="submission" date="2016-12" db="EMBL/GenBank/DDBJ databases">
        <title>Trade-off between light-utilization and light-protection in marine flavobacteria.</title>
        <authorList>
            <person name="Kumagai Y."/>
            <person name="Yoshizawa S."/>
            <person name="Kogure K."/>
            <person name="Iwasaki W."/>
        </authorList>
    </citation>
    <scope>NUCLEOTIDE SEQUENCE [LARGE SCALE GENOMIC DNA]</scope>
    <source>
        <strain evidence="1 2">NBRC 108759</strain>
    </source>
</reference>